<dbReference type="Gene3D" id="2.40.170.20">
    <property type="entry name" value="TonB-dependent receptor, beta-barrel domain"/>
    <property type="match status" value="1"/>
</dbReference>
<comment type="caution">
    <text evidence="15">The sequence shown here is derived from an EMBL/GenBank/DDBJ whole genome shotgun (WGS) entry which is preliminary data.</text>
</comment>
<dbReference type="Gene3D" id="2.170.130.10">
    <property type="entry name" value="TonB-dependent receptor, plug domain"/>
    <property type="match status" value="1"/>
</dbReference>
<dbReference type="Pfam" id="PF07715">
    <property type="entry name" value="Plug"/>
    <property type="match status" value="1"/>
</dbReference>
<comment type="subcellular location">
    <subcellularLocation>
        <location evidence="1 10">Cell outer membrane</location>
        <topology evidence="1 10">Multi-pass membrane protein</topology>
    </subcellularLocation>
</comment>
<evidence type="ECO:0000256" key="11">
    <source>
        <dbReference type="RuleBase" id="RU003357"/>
    </source>
</evidence>
<feature type="domain" description="TonB-dependent receptor-like beta-barrel" evidence="13">
    <location>
        <begin position="281"/>
        <end position="679"/>
    </location>
</feature>
<dbReference type="CDD" id="cd01347">
    <property type="entry name" value="ligand_gated_channel"/>
    <property type="match status" value="1"/>
</dbReference>
<keyword evidence="3 10" id="KW-0813">Transport</keyword>
<dbReference type="PROSITE" id="PS52016">
    <property type="entry name" value="TONB_DEPENDENT_REC_3"/>
    <property type="match status" value="1"/>
</dbReference>
<keyword evidence="9 10" id="KW-0998">Cell outer membrane</keyword>
<evidence type="ECO:0000256" key="5">
    <source>
        <dbReference type="ARBA" id="ARBA00022692"/>
    </source>
</evidence>
<name>A0ABT9S3G2_9BURK</name>
<dbReference type="PANTHER" id="PTHR32552:SF82">
    <property type="entry name" value="FCUA PROTEIN"/>
    <property type="match status" value="1"/>
</dbReference>
<feature type="chain" id="PRO_5046273435" evidence="12">
    <location>
        <begin position="26"/>
        <end position="709"/>
    </location>
</feature>
<dbReference type="Pfam" id="PF00593">
    <property type="entry name" value="TonB_dep_Rec_b-barrel"/>
    <property type="match status" value="1"/>
</dbReference>
<dbReference type="InterPro" id="IPR010105">
    <property type="entry name" value="TonB_sidphr_rcpt"/>
</dbReference>
<dbReference type="InterPro" id="IPR000531">
    <property type="entry name" value="Beta-barrel_TonB"/>
</dbReference>
<dbReference type="RefSeq" id="WP_370869259.1">
    <property type="nucleotide sequence ID" value="NZ_JAUSRO010000003.1"/>
</dbReference>
<sequence>MASLRSCPAILLIAPLSLSALTAQAQAVSTSTSLELGTVTVDAQRANGFVPNSVEAGTFRGAGIMDVPATVNVVTRAVIEEQAAASVYDVLRNTAGVTRQQNGGDTFDQLVIRGIGVENRTNYRLNGSLAIPNVSEIPMENKERVEVLKGASALYYGFTSPAGVVNFVTKRASSVPVTTLGLSFDDQGGAQTSVDIGRQFGDDNQYGLRINAAGGELGSTIGGVNGSRQFFSGAFDWRVNSRLTLKADVERYRKRITEQAGIQRPSAVNGVITLPSMPDPDKLLGPTWADFEAEVTNTQLRADYALSSNWALTVEAGHSEAERTRRLPIFSNYNVTTGQGRITGNVQDLEQTSNMLRAELFGTFATGSLQHELTLGAARNDKTQGAIYQRNYGGASTVQNLYNPVPIGDLALTATPTRPTSGAQDSAELGVYALDRITFSPQWQLVAGLRNTHYESTQFASATLPTIAYEVRKTTPLAALTYKFTPDLATYISFAEGVEEGDVAPTGTTNQNTRMAPGVSKQKEVGLRWLTPTGTLLSTALFDIERPGSYTDPNTNTFVASGKQHYQGIEASAQGLLTRRLAWQTSAQFLDAEFRDISAAYNGKMPENTAKRTASAFLSYDIAAVPGLSVNGGAYYTGRRPVDDLNQGFVGGFTTFGVGVRYVSTLMGKRTTWQLNVDNAGDKRYWAAAGTRLAVGTSRTVKVSVKFDL</sequence>
<comment type="similarity">
    <text evidence="2 10 11">Belongs to the TonB-dependent receptor family.</text>
</comment>
<evidence type="ECO:0000256" key="10">
    <source>
        <dbReference type="PROSITE-ProRule" id="PRU01360"/>
    </source>
</evidence>
<evidence type="ECO:0000256" key="12">
    <source>
        <dbReference type="SAM" id="SignalP"/>
    </source>
</evidence>
<dbReference type="InterPro" id="IPR037066">
    <property type="entry name" value="Plug_dom_sf"/>
</dbReference>
<keyword evidence="12" id="KW-0732">Signal</keyword>
<keyword evidence="5 10" id="KW-0812">Transmembrane</keyword>
<dbReference type="EMBL" id="JAUSRO010000003">
    <property type="protein sequence ID" value="MDP9898884.1"/>
    <property type="molecule type" value="Genomic_DNA"/>
</dbReference>
<evidence type="ECO:0000256" key="3">
    <source>
        <dbReference type="ARBA" id="ARBA00022448"/>
    </source>
</evidence>
<feature type="signal peptide" evidence="12">
    <location>
        <begin position="1"/>
        <end position="25"/>
    </location>
</feature>
<evidence type="ECO:0000256" key="7">
    <source>
        <dbReference type="ARBA" id="ARBA00023136"/>
    </source>
</evidence>
<keyword evidence="8 15" id="KW-0675">Receptor</keyword>
<dbReference type="InterPro" id="IPR036942">
    <property type="entry name" value="Beta-barrel_TonB_sf"/>
</dbReference>
<dbReference type="InterPro" id="IPR039426">
    <property type="entry name" value="TonB-dep_rcpt-like"/>
</dbReference>
<evidence type="ECO:0000313" key="15">
    <source>
        <dbReference type="EMBL" id="MDP9898884.1"/>
    </source>
</evidence>
<evidence type="ECO:0000259" key="14">
    <source>
        <dbReference type="Pfam" id="PF07715"/>
    </source>
</evidence>
<evidence type="ECO:0000256" key="9">
    <source>
        <dbReference type="ARBA" id="ARBA00023237"/>
    </source>
</evidence>
<keyword evidence="6 11" id="KW-0798">TonB box</keyword>
<evidence type="ECO:0000313" key="16">
    <source>
        <dbReference type="Proteomes" id="UP001226867"/>
    </source>
</evidence>
<feature type="domain" description="TonB-dependent receptor plug" evidence="14">
    <location>
        <begin position="65"/>
        <end position="164"/>
    </location>
</feature>
<protein>
    <submittedName>
        <fullName evidence="15">Iron complex outermembrane receptor protein</fullName>
    </submittedName>
</protein>
<dbReference type="Proteomes" id="UP001226867">
    <property type="component" value="Unassembled WGS sequence"/>
</dbReference>
<organism evidence="15 16">
    <name type="scientific">Variovorax ginsengisoli</name>
    <dbReference type="NCBI Taxonomy" id="363844"/>
    <lineage>
        <taxon>Bacteria</taxon>
        <taxon>Pseudomonadati</taxon>
        <taxon>Pseudomonadota</taxon>
        <taxon>Betaproteobacteria</taxon>
        <taxon>Burkholderiales</taxon>
        <taxon>Comamonadaceae</taxon>
        <taxon>Variovorax</taxon>
    </lineage>
</organism>
<dbReference type="InterPro" id="IPR012910">
    <property type="entry name" value="Plug_dom"/>
</dbReference>
<evidence type="ECO:0000256" key="2">
    <source>
        <dbReference type="ARBA" id="ARBA00009810"/>
    </source>
</evidence>
<evidence type="ECO:0000256" key="4">
    <source>
        <dbReference type="ARBA" id="ARBA00022452"/>
    </source>
</evidence>
<reference evidence="15 16" key="1">
    <citation type="submission" date="2023-07" db="EMBL/GenBank/DDBJ databases">
        <title>Sorghum-associated microbial communities from plants grown in Nebraska, USA.</title>
        <authorList>
            <person name="Schachtman D."/>
        </authorList>
    </citation>
    <scope>NUCLEOTIDE SEQUENCE [LARGE SCALE GENOMIC DNA]</scope>
    <source>
        <strain evidence="15 16">DS1607</strain>
    </source>
</reference>
<dbReference type="SUPFAM" id="SSF56935">
    <property type="entry name" value="Porins"/>
    <property type="match status" value="1"/>
</dbReference>
<keyword evidence="7 10" id="KW-0472">Membrane</keyword>
<gene>
    <name evidence="15" type="ORF">J2W36_001128</name>
</gene>
<keyword evidence="16" id="KW-1185">Reference proteome</keyword>
<accession>A0ABT9S3G2</accession>
<dbReference type="NCBIfam" id="TIGR01783">
    <property type="entry name" value="TonB-siderophor"/>
    <property type="match status" value="1"/>
</dbReference>
<proteinExistence type="inferred from homology"/>
<evidence type="ECO:0000256" key="1">
    <source>
        <dbReference type="ARBA" id="ARBA00004571"/>
    </source>
</evidence>
<evidence type="ECO:0000256" key="6">
    <source>
        <dbReference type="ARBA" id="ARBA00023077"/>
    </source>
</evidence>
<evidence type="ECO:0000259" key="13">
    <source>
        <dbReference type="Pfam" id="PF00593"/>
    </source>
</evidence>
<evidence type="ECO:0000256" key="8">
    <source>
        <dbReference type="ARBA" id="ARBA00023170"/>
    </source>
</evidence>
<keyword evidence="4 10" id="KW-1134">Transmembrane beta strand</keyword>
<dbReference type="PANTHER" id="PTHR32552">
    <property type="entry name" value="FERRICHROME IRON RECEPTOR-RELATED"/>
    <property type="match status" value="1"/>
</dbReference>